<sequence>MEFKDNSRKLYECSKNFGIFCTWAAPHKDISWDNCVTSGFDFLLKNYMTLVIGNCNFAPRGLLSDPGCRMRCSDSSTEVYVSSLILISTALMNTKMIVFENSFKILYAQLMLHH</sequence>
<evidence type="ECO:0000313" key="1">
    <source>
        <dbReference type="EMBL" id="CAH1799621.1"/>
    </source>
</evidence>
<evidence type="ECO:0000313" key="2">
    <source>
        <dbReference type="Proteomes" id="UP000749559"/>
    </source>
</evidence>
<dbReference type="EMBL" id="CAIIXF020000011">
    <property type="protein sequence ID" value="CAH1799621.1"/>
    <property type="molecule type" value="Genomic_DNA"/>
</dbReference>
<keyword evidence="2" id="KW-1185">Reference proteome</keyword>
<protein>
    <submittedName>
        <fullName evidence="1">Uncharacterized protein</fullName>
    </submittedName>
</protein>
<dbReference type="Proteomes" id="UP000749559">
    <property type="component" value="Unassembled WGS sequence"/>
</dbReference>
<comment type="caution">
    <text evidence="1">The sequence shown here is derived from an EMBL/GenBank/DDBJ whole genome shotgun (WGS) entry which is preliminary data.</text>
</comment>
<name>A0A8S4Q0T0_OWEFU</name>
<organism evidence="1 2">
    <name type="scientific">Owenia fusiformis</name>
    <name type="common">Polychaete worm</name>
    <dbReference type="NCBI Taxonomy" id="6347"/>
    <lineage>
        <taxon>Eukaryota</taxon>
        <taxon>Metazoa</taxon>
        <taxon>Spiralia</taxon>
        <taxon>Lophotrochozoa</taxon>
        <taxon>Annelida</taxon>
        <taxon>Polychaeta</taxon>
        <taxon>Sedentaria</taxon>
        <taxon>Canalipalpata</taxon>
        <taxon>Sabellida</taxon>
        <taxon>Oweniida</taxon>
        <taxon>Oweniidae</taxon>
        <taxon>Owenia</taxon>
    </lineage>
</organism>
<proteinExistence type="predicted"/>
<gene>
    <name evidence="1" type="ORF">OFUS_LOCUS23607</name>
</gene>
<dbReference type="AlphaFoldDB" id="A0A8S4Q0T0"/>
<reference evidence="1" key="1">
    <citation type="submission" date="2022-03" db="EMBL/GenBank/DDBJ databases">
        <authorList>
            <person name="Martin C."/>
        </authorList>
    </citation>
    <scope>NUCLEOTIDE SEQUENCE</scope>
</reference>
<accession>A0A8S4Q0T0</accession>